<keyword evidence="2" id="KW-1185">Reference proteome</keyword>
<comment type="caution">
    <text evidence="1">The sequence shown here is derived from an EMBL/GenBank/DDBJ whole genome shotgun (WGS) entry which is preliminary data.</text>
</comment>
<accession>A0A2T5GG12</accession>
<sequence length="212" mass="24712">MDEAIMFGHEDEPLEEQGEGIENPWHSRPIDVHRWSDHPEFIAIADQIWEEHFPEEKAVGPNPKTPHRHQLRVLILDLYVAWKEDPKLCIGVSMSSNYWDTNSRYNAIHISKKIIEIIRKLSEVGLLNLSRGSYSGPKGLGNRTTRIRASAKLQERFRSAKAGRDDIVRARSEEIIILRGADERLVEYEDTEQTELWREELRQYNEVIARAF</sequence>
<reference evidence="1 2" key="1">
    <citation type="submission" date="2018-04" db="EMBL/GenBank/DDBJ databases">
        <title>Genomic Encyclopedia of Archaeal and Bacterial Type Strains, Phase II (KMG-II): from individual species to whole genera.</title>
        <authorList>
            <person name="Goeker M."/>
        </authorList>
    </citation>
    <scope>NUCLEOTIDE SEQUENCE [LARGE SCALE GENOMIC DNA]</scope>
    <source>
        <strain evidence="1 2">DSM 100434</strain>
    </source>
</reference>
<protein>
    <submittedName>
        <fullName evidence="1">Uncharacterized protein</fullName>
    </submittedName>
</protein>
<dbReference type="AlphaFoldDB" id="A0A2T5GG12"/>
<name>A0A2T5GG12_9RHOB</name>
<evidence type="ECO:0000313" key="2">
    <source>
        <dbReference type="Proteomes" id="UP000244077"/>
    </source>
</evidence>
<dbReference type="RefSeq" id="WP_107818398.1">
    <property type="nucleotide sequence ID" value="NZ_QAOH01000089.1"/>
</dbReference>
<dbReference type="Proteomes" id="UP000244077">
    <property type="component" value="Unassembled WGS sequence"/>
</dbReference>
<evidence type="ECO:0000313" key="1">
    <source>
        <dbReference type="EMBL" id="PTQ58257.1"/>
    </source>
</evidence>
<dbReference type="OrthoDB" id="7059994at2"/>
<organism evidence="1 2">
    <name type="scientific">Celeribacter persicus</name>
    <dbReference type="NCBI Taxonomy" id="1651082"/>
    <lineage>
        <taxon>Bacteria</taxon>
        <taxon>Pseudomonadati</taxon>
        <taxon>Pseudomonadota</taxon>
        <taxon>Alphaproteobacteria</taxon>
        <taxon>Rhodobacterales</taxon>
        <taxon>Roseobacteraceae</taxon>
        <taxon>Celeribacter</taxon>
    </lineage>
</organism>
<gene>
    <name evidence="1" type="ORF">C8N42_1891</name>
</gene>
<dbReference type="EMBL" id="QAOH01000089">
    <property type="protein sequence ID" value="PTQ58257.1"/>
    <property type="molecule type" value="Genomic_DNA"/>
</dbReference>
<proteinExistence type="predicted"/>